<reference evidence="1 2" key="1">
    <citation type="submission" date="2013-03" db="EMBL/GenBank/DDBJ databases">
        <authorList>
            <person name="Le V."/>
        </authorList>
    </citation>
    <scope>NUCLEOTIDE SEQUENCE [LARGE SCALE GENOMIC DNA]</scope>
    <source>
        <strain evidence="1 2">BiD32</strain>
    </source>
</reference>
<comment type="caution">
    <text evidence="1">The sequence shown here is derived from an EMBL/GenBank/DDBJ whole genome shotgun (WGS) entry which is preliminary data.</text>
</comment>
<dbReference type="OrthoDB" id="9809594at2"/>
<reference evidence="2" key="2">
    <citation type="submission" date="2013-04" db="EMBL/GenBank/DDBJ databases">
        <title>Bisphenol A degrading Sphingobium sp. strain BiD32.</title>
        <authorList>
            <person name="Nielsen J.L."/>
            <person name="Zhou N.A."/>
            <person name="Kjeldal H."/>
        </authorList>
    </citation>
    <scope>NUCLEOTIDE SEQUENCE [LARGE SCALE GENOMIC DNA]</scope>
    <source>
        <strain evidence="2">BiD32</strain>
    </source>
</reference>
<dbReference type="SUPFAM" id="SSF53756">
    <property type="entry name" value="UDP-Glycosyltransferase/glycogen phosphorylase"/>
    <property type="match status" value="1"/>
</dbReference>
<dbReference type="RefSeq" id="WP_006958159.1">
    <property type="nucleotide sequence ID" value="NZ_CAVK010000129.1"/>
</dbReference>
<sequence length="347" mass="37033">MTRRPIGYYVHHHGAGHRARAEAIAAAIDWPIVLLGTGLAVAGIDLADDRPVSGRFDGMDDTASRPAALHYAPVDHEGVRSRVARIAQWIATERPALMVVDVSVEVAMLARLASVPTVYVRLNGERSDAAHLEAFRGATALLAPFHLELEMPSTPAWIRDKTRYLPAITAAAQDHPRQDDHILIVIGRGGPPGDGAAIAQAARACPDIQWRVIGPVTAPTDRPANLDLAGWVDDPACEIASAGLIVGAAGDGLMGAVLAADRPFLCIPEERPFGEQRATARALHALGAAIMLETWPSPDQWPTFISQAKALPPYARKRLHDRNGVDAAATWLATMAATAVQELEPVV</sequence>
<evidence type="ECO:0000313" key="1">
    <source>
        <dbReference type="EMBL" id="CCW18244.1"/>
    </source>
</evidence>
<name>N1MNF7_9SPHN</name>
<dbReference type="Gene3D" id="3.40.50.2000">
    <property type="entry name" value="Glycogen Phosphorylase B"/>
    <property type="match status" value="1"/>
</dbReference>
<dbReference type="Proteomes" id="UP000013201">
    <property type="component" value="Unassembled WGS sequence"/>
</dbReference>
<gene>
    <name evidence="1" type="ORF">EBBID32_25950</name>
</gene>
<evidence type="ECO:0008006" key="3">
    <source>
        <dbReference type="Google" id="ProtNLM"/>
    </source>
</evidence>
<accession>N1MNF7</accession>
<organism evidence="1 2">
    <name type="scientific">Sphingobium indicum BiD32</name>
    <dbReference type="NCBI Taxonomy" id="1301087"/>
    <lineage>
        <taxon>Bacteria</taxon>
        <taxon>Pseudomonadati</taxon>
        <taxon>Pseudomonadota</taxon>
        <taxon>Alphaproteobacteria</taxon>
        <taxon>Sphingomonadales</taxon>
        <taxon>Sphingomonadaceae</taxon>
        <taxon>Sphingobium</taxon>
    </lineage>
</organism>
<keyword evidence="2" id="KW-1185">Reference proteome</keyword>
<proteinExistence type="predicted"/>
<dbReference type="EMBL" id="CAVK010000129">
    <property type="protein sequence ID" value="CCW18244.1"/>
    <property type="molecule type" value="Genomic_DNA"/>
</dbReference>
<dbReference type="AlphaFoldDB" id="N1MNF7"/>
<evidence type="ECO:0000313" key="2">
    <source>
        <dbReference type="Proteomes" id="UP000013201"/>
    </source>
</evidence>
<protein>
    <recommendedName>
        <fullName evidence="3">Glycosyltransferase</fullName>
    </recommendedName>
</protein>